<sequence>MILTYNNRYEGVKGTPYFVDDWHKGTLGFKNTIYDQVEVKYNVYENRVLYRGTDGKEFFLEPHQIDYFTIDSFTFKKPENLKGLDVKLMNSFFAVLHEGKKCQLLMLPEKTFIKANYQGGYSAGNTYDELQTAKRYYFVDHNNEAQKIKLNKKSLLQVLHNKNPEVES</sequence>
<reference evidence="2" key="1">
    <citation type="journal article" date="2019" name="Int. J. Syst. Evol. Microbiol.">
        <title>The Global Catalogue of Microorganisms (GCM) 10K type strain sequencing project: providing services to taxonomists for standard genome sequencing and annotation.</title>
        <authorList>
            <consortium name="The Broad Institute Genomics Platform"/>
            <consortium name="The Broad Institute Genome Sequencing Center for Infectious Disease"/>
            <person name="Wu L."/>
            <person name="Ma J."/>
        </authorList>
    </citation>
    <scope>NUCLEOTIDE SEQUENCE [LARGE SCALE GENOMIC DNA]</scope>
    <source>
        <strain evidence="2">JCM 16545</strain>
    </source>
</reference>
<organism evidence="1 2">
    <name type="scientific">Pontibacter silvestris</name>
    <dbReference type="NCBI Taxonomy" id="2305183"/>
    <lineage>
        <taxon>Bacteria</taxon>
        <taxon>Pseudomonadati</taxon>
        <taxon>Bacteroidota</taxon>
        <taxon>Cytophagia</taxon>
        <taxon>Cytophagales</taxon>
        <taxon>Hymenobacteraceae</taxon>
        <taxon>Pontibacter</taxon>
    </lineage>
</organism>
<comment type="caution">
    <text evidence="1">The sequence shown here is derived from an EMBL/GenBank/DDBJ whole genome shotgun (WGS) entry which is preliminary data.</text>
</comment>
<accession>A0ABW4WXN3</accession>
<evidence type="ECO:0000313" key="2">
    <source>
        <dbReference type="Proteomes" id="UP001597369"/>
    </source>
</evidence>
<evidence type="ECO:0008006" key="3">
    <source>
        <dbReference type="Google" id="ProtNLM"/>
    </source>
</evidence>
<proteinExistence type="predicted"/>
<evidence type="ECO:0000313" key="1">
    <source>
        <dbReference type="EMBL" id="MFD2067503.1"/>
    </source>
</evidence>
<dbReference type="RefSeq" id="WP_229958215.1">
    <property type="nucleotide sequence ID" value="NZ_JAJJWI010000002.1"/>
</dbReference>
<gene>
    <name evidence="1" type="ORF">ACFSKU_11470</name>
</gene>
<protein>
    <recommendedName>
        <fullName evidence="3">DKNYY family protein</fullName>
    </recommendedName>
</protein>
<keyword evidence="2" id="KW-1185">Reference proteome</keyword>
<name>A0ABW4WXN3_9BACT</name>
<dbReference type="Proteomes" id="UP001597369">
    <property type="component" value="Unassembled WGS sequence"/>
</dbReference>
<dbReference type="EMBL" id="JBHUHV010000037">
    <property type="protein sequence ID" value="MFD2067503.1"/>
    <property type="molecule type" value="Genomic_DNA"/>
</dbReference>